<evidence type="ECO:0000313" key="2">
    <source>
        <dbReference type="EMBL" id="WPU64839.1"/>
    </source>
</evidence>
<dbReference type="Proteomes" id="UP001324634">
    <property type="component" value="Chromosome"/>
</dbReference>
<reference evidence="2 3" key="1">
    <citation type="submission" date="2023-11" db="EMBL/GenBank/DDBJ databases">
        <title>Peredibacter starrii A3.12.</title>
        <authorList>
            <person name="Mitchell R.J."/>
        </authorList>
    </citation>
    <scope>NUCLEOTIDE SEQUENCE [LARGE SCALE GENOMIC DNA]</scope>
    <source>
        <strain evidence="2 3">A3.12</strain>
    </source>
</reference>
<dbReference type="KEGG" id="psti:SOO65_19275"/>
<proteinExistence type="predicted"/>
<evidence type="ECO:0000313" key="3">
    <source>
        <dbReference type="Proteomes" id="UP001324634"/>
    </source>
</evidence>
<gene>
    <name evidence="2" type="ORF">SOO65_19275</name>
</gene>
<keyword evidence="3" id="KW-1185">Reference proteome</keyword>
<organism evidence="2 3">
    <name type="scientific">Peredibacter starrii</name>
    <dbReference type="NCBI Taxonomy" id="28202"/>
    <lineage>
        <taxon>Bacteria</taxon>
        <taxon>Pseudomonadati</taxon>
        <taxon>Bdellovibrionota</taxon>
        <taxon>Bacteriovoracia</taxon>
        <taxon>Bacteriovoracales</taxon>
        <taxon>Bacteriovoracaceae</taxon>
        <taxon>Peredibacter</taxon>
    </lineage>
</organism>
<keyword evidence="1" id="KW-0732">Signal</keyword>
<accession>A0AAX4HPF0</accession>
<protein>
    <submittedName>
        <fullName evidence="2">Uncharacterized protein</fullName>
    </submittedName>
</protein>
<evidence type="ECO:0000256" key="1">
    <source>
        <dbReference type="SAM" id="SignalP"/>
    </source>
</evidence>
<dbReference type="AlphaFoldDB" id="A0AAX4HPF0"/>
<feature type="signal peptide" evidence="1">
    <location>
        <begin position="1"/>
        <end position="17"/>
    </location>
</feature>
<dbReference type="EMBL" id="CP139487">
    <property type="protein sequence ID" value="WPU64839.1"/>
    <property type="molecule type" value="Genomic_DNA"/>
</dbReference>
<feature type="chain" id="PRO_5043813971" evidence="1">
    <location>
        <begin position="18"/>
        <end position="293"/>
    </location>
</feature>
<dbReference type="RefSeq" id="WP_321394409.1">
    <property type="nucleotide sequence ID" value="NZ_CP139487.1"/>
</dbReference>
<sequence length="293" mass="35180">MKNLFLILLLSSGAVFAQTTSTSATNTSSTSLSPFSLERLREKFKINYFSETLGPSIKKWDDNEIEDDGSKKREPMTMYHSFNVRYLMTQNFNLFMSPRVSTVIGDRNDLRPTADPHVVVMDDWQFGVFYTFYKSPTFQYNNRFTHRAPFSTKSRNENIDSQIEWQHDLTWMPRPEWRIILWNNYRYYAYNQDATEERHRINFTTLINYQINDKFNAQMMHEWDMQHRNTNDSSNPKHRDFFFLKRYKNYMSWGLGYSPMPSLTIIPFIRMLDERNIRNETMMVGLWMLGRII</sequence>
<name>A0AAX4HPF0_9BACT</name>